<dbReference type="InParanoid" id="A0A067P4K3"/>
<sequence length="324" mass="36922">MTLLPEKETFVQIADLWYDDGSVVLQAGSARFRVHRSILSKHSHFLKTTFSLPQVQLPESETYEDCPIVRVTDSEEDWEHYLRAIYEWQYFRPGRKAKFEVVAGVARLSTKYESPHLLQRAIDHLVSTFPSSSAAWNFRKDSRLIPPIPDEFATYLRLALECNIQIILPALYFYACQLPVAETMRALHSVQQSTETDLSTNFVVGRDRLREAETTHTLAFLIWGFRFPGCSQNCNTSQGLAKARSEALKRSTGTETYVQWCITHAGEVGAHHGFCKTCCKTIEEGIQGGREKVWEKLPEFFGLSDWETLRKEALVFDESADLGG</sequence>
<evidence type="ECO:0000313" key="3">
    <source>
        <dbReference type="Proteomes" id="UP000027265"/>
    </source>
</evidence>
<organism evidence="2 3">
    <name type="scientific">Jaapia argillacea MUCL 33604</name>
    <dbReference type="NCBI Taxonomy" id="933084"/>
    <lineage>
        <taxon>Eukaryota</taxon>
        <taxon>Fungi</taxon>
        <taxon>Dikarya</taxon>
        <taxon>Basidiomycota</taxon>
        <taxon>Agaricomycotina</taxon>
        <taxon>Agaricomycetes</taxon>
        <taxon>Agaricomycetidae</taxon>
        <taxon>Jaapiales</taxon>
        <taxon>Jaapiaceae</taxon>
        <taxon>Jaapia</taxon>
    </lineage>
</organism>
<keyword evidence="3" id="KW-1185">Reference proteome</keyword>
<dbReference type="EMBL" id="KL197776">
    <property type="protein sequence ID" value="KDQ49709.1"/>
    <property type="molecule type" value="Genomic_DNA"/>
</dbReference>
<protein>
    <recommendedName>
        <fullName evidence="1">BTB domain-containing protein</fullName>
    </recommendedName>
</protein>
<evidence type="ECO:0000313" key="2">
    <source>
        <dbReference type="EMBL" id="KDQ49709.1"/>
    </source>
</evidence>
<dbReference type="AlphaFoldDB" id="A0A067P4K3"/>
<feature type="domain" description="BTB" evidence="1">
    <location>
        <begin position="21"/>
        <end position="86"/>
    </location>
</feature>
<dbReference type="Proteomes" id="UP000027265">
    <property type="component" value="Unassembled WGS sequence"/>
</dbReference>
<evidence type="ECO:0000259" key="1">
    <source>
        <dbReference type="PROSITE" id="PS50097"/>
    </source>
</evidence>
<name>A0A067P4K3_9AGAM</name>
<dbReference type="InterPro" id="IPR000210">
    <property type="entry name" value="BTB/POZ_dom"/>
</dbReference>
<reference evidence="3" key="1">
    <citation type="journal article" date="2014" name="Proc. Natl. Acad. Sci. U.S.A.">
        <title>Extensive sampling of basidiomycete genomes demonstrates inadequacy of the white-rot/brown-rot paradigm for wood decay fungi.</title>
        <authorList>
            <person name="Riley R."/>
            <person name="Salamov A.A."/>
            <person name="Brown D.W."/>
            <person name="Nagy L.G."/>
            <person name="Floudas D."/>
            <person name="Held B.W."/>
            <person name="Levasseur A."/>
            <person name="Lombard V."/>
            <person name="Morin E."/>
            <person name="Otillar R."/>
            <person name="Lindquist E.A."/>
            <person name="Sun H."/>
            <person name="LaButti K.M."/>
            <person name="Schmutz J."/>
            <person name="Jabbour D."/>
            <person name="Luo H."/>
            <person name="Baker S.E."/>
            <person name="Pisabarro A.G."/>
            <person name="Walton J.D."/>
            <person name="Blanchette R.A."/>
            <person name="Henrissat B."/>
            <person name="Martin F."/>
            <person name="Cullen D."/>
            <person name="Hibbett D.S."/>
            <person name="Grigoriev I.V."/>
        </authorList>
    </citation>
    <scope>NUCLEOTIDE SEQUENCE [LARGE SCALE GENOMIC DNA]</scope>
    <source>
        <strain evidence="3">MUCL 33604</strain>
    </source>
</reference>
<dbReference type="Gene3D" id="3.30.710.10">
    <property type="entry name" value="Potassium Channel Kv1.1, Chain A"/>
    <property type="match status" value="1"/>
</dbReference>
<accession>A0A067P4K3</accession>
<dbReference type="Pfam" id="PF00651">
    <property type="entry name" value="BTB"/>
    <property type="match status" value="1"/>
</dbReference>
<proteinExistence type="predicted"/>
<dbReference type="SUPFAM" id="SSF54695">
    <property type="entry name" value="POZ domain"/>
    <property type="match status" value="1"/>
</dbReference>
<dbReference type="HOGENOM" id="CLU_033082_3_1_1"/>
<dbReference type="InterPro" id="IPR011333">
    <property type="entry name" value="SKP1/BTB/POZ_sf"/>
</dbReference>
<dbReference type="PROSITE" id="PS50097">
    <property type="entry name" value="BTB"/>
    <property type="match status" value="1"/>
</dbReference>
<dbReference type="OrthoDB" id="3893071at2759"/>
<gene>
    <name evidence="2" type="ORF">JAAARDRAFT_42644</name>
</gene>